<feature type="domain" description="DUF4261" evidence="1">
    <location>
        <begin position="174"/>
        <end position="227"/>
    </location>
</feature>
<accession>A0A0G4K763</accession>
<proteinExistence type="predicted"/>
<protein>
    <recommendedName>
        <fullName evidence="1">DUF4261 domain-containing protein</fullName>
    </recommendedName>
</protein>
<evidence type="ECO:0000259" key="1">
    <source>
        <dbReference type="Pfam" id="PF14080"/>
    </source>
</evidence>
<dbReference type="OrthoDB" id="4827574at2"/>
<dbReference type="InterPro" id="IPR025357">
    <property type="entry name" value="DUF4261"/>
</dbReference>
<dbReference type="Proteomes" id="UP000043763">
    <property type="component" value="Unassembled WGS sequence"/>
</dbReference>
<name>A0A0G4K763_9SPIR</name>
<gene>
    <name evidence="2" type="ORF">BRSU_1479</name>
</gene>
<evidence type="ECO:0000313" key="2">
    <source>
        <dbReference type="EMBL" id="CRF33495.1"/>
    </source>
</evidence>
<dbReference type="AlphaFoldDB" id="A0A0G4K763"/>
<reference evidence="3" key="1">
    <citation type="submission" date="2015-04" db="EMBL/GenBank/DDBJ databases">
        <authorList>
            <person name="Mushtaq Mamoona"/>
        </authorList>
    </citation>
    <scope>NUCLEOTIDE SEQUENCE [LARGE SCALE GENOMIC DNA]</scope>
    <source>
        <strain evidence="3">AN4859/03</strain>
    </source>
</reference>
<organism evidence="2 3">
    <name type="scientific">Brachyspira suanatina</name>
    <dbReference type="NCBI Taxonomy" id="381802"/>
    <lineage>
        <taxon>Bacteria</taxon>
        <taxon>Pseudomonadati</taxon>
        <taxon>Spirochaetota</taxon>
        <taxon>Spirochaetia</taxon>
        <taxon>Brachyspirales</taxon>
        <taxon>Brachyspiraceae</taxon>
        <taxon>Brachyspira</taxon>
    </lineage>
</organism>
<dbReference type="RefSeq" id="WP_048594686.1">
    <property type="nucleotide sequence ID" value="NZ_CVLB01000001.1"/>
</dbReference>
<evidence type="ECO:0000313" key="3">
    <source>
        <dbReference type="Proteomes" id="UP000043763"/>
    </source>
</evidence>
<keyword evidence="3" id="KW-1185">Reference proteome</keyword>
<dbReference type="EMBL" id="CVLB01000001">
    <property type="protein sequence ID" value="CRF33495.1"/>
    <property type="molecule type" value="Genomic_DNA"/>
</dbReference>
<dbReference type="Pfam" id="PF14080">
    <property type="entry name" value="DUF4261"/>
    <property type="match status" value="1"/>
</dbReference>
<sequence length="253" mass="29592">MNNLIQNNSVIAFILLDDKMFNDFSLQLKKDWNIDITVVSHNNKNTFNIETIDFEYELAPFNVPDNEAEILMNYNDIDNATREKILSHKSFLSIKVNSENTNFKDIALTFSKVCYSIIKVNNVSAVLIGEINLLISKDTYLFEMNEYIKNDKYFPTRLWVRVDVFSDNNGNHAYTEGLKNFGKYEIMAYKTLREVESIIRVLMILSRSIIENNLNLEDGNTMQTDDDYIGMFKFFDNKFIMLEKSLKDINKNQ</sequence>